<sequence length="287" mass="34458">MENILRSIYQERASDPTTLGILSIENRDSLATITDTFDEILLIISKEQEHPLFVKHYEYEAKKLALYIVNEAQVKLWISKGTNRKVFDWFYYGKILFDRNDYLYRLIQEIKDFPFHERKLRIGLEFAKLIRTYMEGKTLYEKKQYLDAYSHIIHSLHYLGRVALIEKGYHPEITVWNQVKQIEPEVYKMYEELVHSEEPLHKKLELLFLASEFFIHSRTEIGSAHIMKVLAEKELWSIQEFMEHPELSLYATDLIVFIEYLIDKKYIAVELKESKGKSIFHRYYKKQ</sequence>
<dbReference type="InterPro" id="IPR036388">
    <property type="entry name" value="WH-like_DNA-bd_sf"/>
</dbReference>
<accession>A0AAE3IUX0</accession>
<protein>
    <submittedName>
        <fullName evidence="4">Nucleotidyltransferase-like protein</fullName>
    </submittedName>
</protein>
<dbReference type="InterPro" id="IPR043519">
    <property type="entry name" value="NT_sf"/>
</dbReference>
<keyword evidence="5" id="KW-1185">Reference proteome</keyword>
<dbReference type="Gene3D" id="1.10.10.10">
    <property type="entry name" value="Winged helix-like DNA-binding domain superfamily/Winged helix DNA-binding domain"/>
    <property type="match status" value="1"/>
</dbReference>
<evidence type="ECO:0000313" key="5">
    <source>
        <dbReference type="Proteomes" id="UP001209318"/>
    </source>
</evidence>
<feature type="domain" description="Nucleotidyltransferase-like" evidence="1">
    <location>
        <begin position="1"/>
        <end position="118"/>
    </location>
</feature>
<name>A0AAE3IUX0_9BACI</name>
<evidence type="ECO:0000313" key="4">
    <source>
        <dbReference type="EMBL" id="MCU9614657.1"/>
    </source>
</evidence>
<dbReference type="RefSeq" id="WP_263073959.1">
    <property type="nucleotide sequence ID" value="NZ_JAOUSF010000004.1"/>
</dbReference>
<dbReference type="Proteomes" id="UP001209318">
    <property type="component" value="Unassembled WGS sequence"/>
</dbReference>
<dbReference type="AlphaFoldDB" id="A0AAE3IUX0"/>
<dbReference type="Pfam" id="PF18576">
    <property type="entry name" value="HTH_52"/>
    <property type="match status" value="1"/>
</dbReference>
<dbReference type="InterPro" id="IPR041143">
    <property type="entry name" value="YgxA_HTH"/>
</dbReference>
<comment type="caution">
    <text evidence="4">The sequence shown here is derived from an EMBL/GenBank/DDBJ whole genome shotgun (WGS) entry which is preliminary data.</text>
</comment>
<dbReference type="Gene3D" id="1.20.120.330">
    <property type="entry name" value="Nucleotidyltransferases domain 2"/>
    <property type="match status" value="1"/>
</dbReference>
<dbReference type="InterPro" id="IPR054515">
    <property type="entry name" value="YgxA-like_substrate-bd"/>
</dbReference>
<evidence type="ECO:0000259" key="1">
    <source>
        <dbReference type="Pfam" id="PF14540"/>
    </source>
</evidence>
<evidence type="ECO:0000259" key="2">
    <source>
        <dbReference type="Pfam" id="PF18576"/>
    </source>
</evidence>
<evidence type="ECO:0000259" key="3">
    <source>
        <dbReference type="Pfam" id="PF22339"/>
    </source>
</evidence>
<dbReference type="InterPro" id="IPR029348">
    <property type="entry name" value="NTF-like"/>
</dbReference>
<gene>
    <name evidence="4" type="ORF">OEV98_14020</name>
</gene>
<dbReference type="EMBL" id="JAOUSF010000004">
    <property type="protein sequence ID" value="MCU9614657.1"/>
    <property type="molecule type" value="Genomic_DNA"/>
</dbReference>
<feature type="domain" description="YgxA-like substrate binding" evidence="3">
    <location>
        <begin position="120"/>
        <end position="218"/>
    </location>
</feature>
<reference evidence="4" key="1">
    <citation type="submission" date="2022-10" db="EMBL/GenBank/DDBJ databases">
        <title>Description of Fervidibacillus gen. nov. in the family Fervidibacillaceae fam. nov. with two species, Fervidibacillus albus sp. nov., and Fervidibacillus halotolerans sp. nov., isolated from tidal flat sediments.</title>
        <authorList>
            <person name="Kwon K.K."/>
            <person name="Yang S.-H."/>
        </authorList>
    </citation>
    <scope>NUCLEOTIDE SEQUENCE</scope>
    <source>
        <strain evidence="4">JCM 19140</strain>
    </source>
</reference>
<organism evidence="4 5">
    <name type="scientific">Perspicuibacillus lycopersici</name>
    <dbReference type="NCBI Taxonomy" id="1325689"/>
    <lineage>
        <taxon>Bacteria</taxon>
        <taxon>Bacillati</taxon>
        <taxon>Bacillota</taxon>
        <taxon>Bacilli</taxon>
        <taxon>Bacillales</taxon>
        <taxon>Bacillaceae</taxon>
        <taxon>Perspicuibacillus</taxon>
    </lineage>
</organism>
<dbReference type="Pfam" id="PF14540">
    <property type="entry name" value="NTF-like"/>
    <property type="match status" value="1"/>
</dbReference>
<dbReference type="Gene3D" id="3.30.460.10">
    <property type="entry name" value="Beta Polymerase, domain 2"/>
    <property type="match status" value="1"/>
</dbReference>
<dbReference type="Pfam" id="PF22339">
    <property type="entry name" value="YgxA-like_sub_bind"/>
    <property type="match status" value="1"/>
</dbReference>
<feature type="domain" description="YgxA-like helix-turn-helix" evidence="2">
    <location>
        <begin position="224"/>
        <end position="285"/>
    </location>
</feature>
<proteinExistence type="predicted"/>